<accession>W6N7Y1</accession>
<reference evidence="3 4" key="1">
    <citation type="journal article" date="2015" name="Genome Announc.">
        <title>Draft Genome Sequence of Clostridium tyrobutyricum Strain DIVETGP, Isolated from Cow's Milk for Grana Padano Production.</title>
        <authorList>
            <person name="Soggiu A."/>
            <person name="Piras C."/>
            <person name="Gaiarsa S."/>
            <person name="Sassera D."/>
            <person name="Roncada P."/>
            <person name="Bendixen E."/>
            <person name="Brasca M."/>
            <person name="Bonizzi L."/>
        </authorList>
    </citation>
    <scope>NUCLEOTIDE SEQUENCE [LARGE SCALE GENOMIC DNA]</scope>
    <source>
        <strain evidence="3 4">DIVETGP</strain>
    </source>
</reference>
<evidence type="ECO:0000256" key="1">
    <source>
        <dbReference type="SAM" id="Phobius"/>
    </source>
</evidence>
<dbReference type="PANTHER" id="PTHR10587:SF128">
    <property type="entry name" value="POLYSACCHARIDE DEACETYLASE PDAB-RELATED"/>
    <property type="match status" value="1"/>
</dbReference>
<protein>
    <submittedName>
        <fullName evidence="3">Chitooligosaccharide deacetylase</fullName>
        <ecNumber evidence="3">3.5.1.-</ecNumber>
    </submittedName>
</protein>
<dbReference type="EMBL" id="CBXI010000044">
    <property type="protein sequence ID" value="CDL92878.1"/>
    <property type="molecule type" value="Genomic_DNA"/>
</dbReference>
<dbReference type="OrthoDB" id="9806342at2"/>
<dbReference type="InterPro" id="IPR050248">
    <property type="entry name" value="Polysacc_deacetylase_ArnD"/>
</dbReference>
<feature type="transmembrane region" description="Helical" evidence="1">
    <location>
        <begin position="9"/>
        <end position="28"/>
    </location>
</feature>
<dbReference type="CDD" id="cd10917">
    <property type="entry name" value="CE4_NodB_like_6s_7s"/>
    <property type="match status" value="1"/>
</dbReference>
<dbReference type="InterPro" id="IPR011330">
    <property type="entry name" value="Glyco_hydro/deAcase_b/a-brl"/>
</dbReference>
<organism evidence="3 4">
    <name type="scientific">Clostridium tyrobutyricum DIVETGP</name>
    <dbReference type="NCBI Taxonomy" id="1408889"/>
    <lineage>
        <taxon>Bacteria</taxon>
        <taxon>Bacillati</taxon>
        <taxon>Bacillota</taxon>
        <taxon>Clostridia</taxon>
        <taxon>Eubacteriales</taxon>
        <taxon>Clostridiaceae</taxon>
        <taxon>Clostridium</taxon>
    </lineage>
</organism>
<name>W6N7Y1_CLOTY</name>
<dbReference type="Proteomes" id="UP000019482">
    <property type="component" value="Unassembled WGS sequence"/>
</dbReference>
<dbReference type="Gene3D" id="3.20.20.370">
    <property type="entry name" value="Glycoside hydrolase/deacetylase"/>
    <property type="match status" value="1"/>
</dbReference>
<dbReference type="GeneID" id="29418714"/>
<feature type="domain" description="NodB homology" evidence="2">
    <location>
        <begin position="51"/>
        <end position="229"/>
    </location>
</feature>
<dbReference type="PANTHER" id="PTHR10587">
    <property type="entry name" value="GLYCOSYL TRANSFERASE-RELATED"/>
    <property type="match status" value="1"/>
</dbReference>
<dbReference type="AlphaFoldDB" id="W6N7Y1"/>
<comment type="caution">
    <text evidence="3">The sequence shown here is derived from an EMBL/GenBank/DDBJ whole genome shotgun (WGS) entry which is preliminary data.</text>
</comment>
<dbReference type="Pfam" id="PF01522">
    <property type="entry name" value="Polysacc_deac_1"/>
    <property type="match status" value="1"/>
</dbReference>
<keyword evidence="3" id="KW-0378">Hydrolase</keyword>
<dbReference type="NCBIfam" id="TIGR02764">
    <property type="entry name" value="spore_ybaN_pdaB"/>
    <property type="match status" value="1"/>
</dbReference>
<dbReference type="InterPro" id="IPR014132">
    <property type="entry name" value="PdaB-like"/>
</dbReference>
<dbReference type="GO" id="GO:0016810">
    <property type="term" value="F:hydrolase activity, acting on carbon-nitrogen (but not peptide) bonds"/>
    <property type="evidence" value="ECO:0007669"/>
    <property type="project" value="InterPro"/>
</dbReference>
<keyword evidence="1" id="KW-0812">Transmembrane</keyword>
<keyword evidence="1" id="KW-1133">Transmembrane helix</keyword>
<dbReference type="GO" id="GO:0005975">
    <property type="term" value="P:carbohydrate metabolic process"/>
    <property type="evidence" value="ECO:0007669"/>
    <property type="project" value="InterPro"/>
</dbReference>
<evidence type="ECO:0000313" key="4">
    <source>
        <dbReference type="Proteomes" id="UP000019482"/>
    </source>
</evidence>
<dbReference type="InterPro" id="IPR002509">
    <property type="entry name" value="NODB_dom"/>
</dbReference>
<proteinExistence type="predicted"/>
<keyword evidence="1" id="KW-0472">Membrane</keyword>
<sequence length="251" mass="28638">MRIRAQKKLFMVCILVIIGSVFSLLINYKNTGVFMGINKKLPIYCVDTKDKKISISFDVSLGNTEHTKEILDILDKYKIKATFFVVGDWVNKYPDMLKQISERGNELGNHSNRHPDMTQLSKDKILEDINVNEAKIRNITGTGTKLFRFPAGSYNDEAVSVVESSGYKCIQWNVDSVDWMEKGSDIEYKKVIENTEPGSILLFHSSAKYTPENLPKIIETLENKGYKFVTVGDLIYKDNYKIDQSGKQVKD</sequence>
<dbReference type="PROSITE" id="PS51677">
    <property type="entry name" value="NODB"/>
    <property type="match status" value="1"/>
</dbReference>
<evidence type="ECO:0000313" key="3">
    <source>
        <dbReference type="EMBL" id="CDL92878.1"/>
    </source>
</evidence>
<dbReference type="RefSeq" id="WP_017751179.1">
    <property type="nucleotide sequence ID" value="NZ_CBXI010000044.1"/>
</dbReference>
<gene>
    <name evidence="3" type="ORF">CTDIVETGP_2948</name>
</gene>
<keyword evidence="4" id="KW-1185">Reference proteome</keyword>
<dbReference type="SUPFAM" id="SSF88713">
    <property type="entry name" value="Glycoside hydrolase/deacetylase"/>
    <property type="match status" value="1"/>
</dbReference>
<dbReference type="EC" id="3.5.1.-" evidence="3"/>
<dbReference type="GO" id="GO:0016020">
    <property type="term" value="C:membrane"/>
    <property type="evidence" value="ECO:0007669"/>
    <property type="project" value="TreeGrafter"/>
</dbReference>
<evidence type="ECO:0000259" key="2">
    <source>
        <dbReference type="PROSITE" id="PS51677"/>
    </source>
</evidence>